<comment type="subcellular location">
    <subcellularLocation>
        <location evidence="1">Cell membrane</location>
        <topology evidence="1">Multi-pass membrane protein</topology>
    </subcellularLocation>
</comment>
<keyword evidence="2" id="KW-1003">Cell membrane</keyword>
<feature type="domain" description="Membrane transport protein MMPL" evidence="8">
    <location>
        <begin position="179"/>
        <end position="486"/>
    </location>
</feature>
<feature type="transmembrane region" description="Helical" evidence="7">
    <location>
        <begin position="363"/>
        <end position="384"/>
    </location>
</feature>
<feature type="coiled-coil region" evidence="6">
    <location>
        <begin position="174"/>
        <end position="241"/>
    </location>
</feature>
<dbReference type="InterPro" id="IPR050545">
    <property type="entry name" value="Mycobact_MmpL"/>
</dbReference>
<feature type="transmembrane region" description="Helical" evidence="7">
    <location>
        <begin position="700"/>
        <end position="718"/>
    </location>
</feature>
<feature type="transmembrane region" description="Helical" evidence="7">
    <location>
        <begin position="523"/>
        <end position="540"/>
    </location>
</feature>
<evidence type="ECO:0000256" key="3">
    <source>
        <dbReference type="ARBA" id="ARBA00022692"/>
    </source>
</evidence>
<proteinExistence type="predicted"/>
<evidence type="ECO:0000256" key="5">
    <source>
        <dbReference type="ARBA" id="ARBA00023136"/>
    </source>
</evidence>
<feature type="transmembrane region" description="Helical" evidence="7">
    <location>
        <begin position="318"/>
        <end position="351"/>
    </location>
</feature>
<evidence type="ECO:0000256" key="2">
    <source>
        <dbReference type="ARBA" id="ARBA00022475"/>
    </source>
</evidence>
<dbReference type="SUPFAM" id="SSF82866">
    <property type="entry name" value="Multidrug efflux transporter AcrB transmembrane domain"/>
    <property type="match status" value="2"/>
</dbReference>
<dbReference type="KEGG" id="sapp:SAC06_07835"/>
<keyword evidence="5 7" id="KW-0472">Membrane</keyword>
<gene>
    <name evidence="9" type="ORF">SAC06_07835</name>
</gene>
<keyword evidence="3 7" id="KW-0812">Transmembrane</keyword>
<evidence type="ECO:0000256" key="7">
    <source>
        <dbReference type="SAM" id="Phobius"/>
    </source>
</evidence>
<dbReference type="RefSeq" id="WP_350257752.1">
    <property type="nucleotide sequence ID" value="NZ_CP138335.1"/>
</dbReference>
<keyword evidence="4 7" id="KW-1133">Transmembrane helix</keyword>
<feature type="transmembrane region" description="Helical" evidence="7">
    <location>
        <begin position="427"/>
        <end position="446"/>
    </location>
</feature>
<evidence type="ECO:0000256" key="1">
    <source>
        <dbReference type="ARBA" id="ARBA00004651"/>
    </source>
</evidence>
<protein>
    <submittedName>
        <fullName evidence="9">MMPL family transporter</fullName>
    </submittedName>
</protein>
<keyword evidence="6" id="KW-0175">Coiled coil</keyword>
<organism evidence="9">
    <name type="scientific">Scrofimicrobium appendicitidis</name>
    <dbReference type="NCBI Taxonomy" id="3079930"/>
    <lineage>
        <taxon>Bacteria</taxon>
        <taxon>Bacillati</taxon>
        <taxon>Actinomycetota</taxon>
        <taxon>Actinomycetes</taxon>
        <taxon>Actinomycetales</taxon>
        <taxon>Actinomycetaceae</taxon>
        <taxon>Scrofimicrobium</taxon>
    </lineage>
</organism>
<feature type="transmembrane region" description="Helical" evidence="7">
    <location>
        <begin position="452"/>
        <end position="478"/>
    </location>
</feature>
<dbReference type="AlphaFoldDB" id="A0AAU7V6W2"/>
<feature type="transmembrane region" description="Helical" evidence="7">
    <location>
        <begin position="730"/>
        <end position="750"/>
    </location>
</feature>
<feature type="transmembrane region" description="Helical" evidence="7">
    <location>
        <begin position="782"/>
        <end position="799"/>
    </location>
</feature>
<evidence type="ECO:0000256" key="6">
    <source>
        <dbReference type="SAM" id="Coils"/>
    </source>
</evidence>
<dbReference type="Gene3D" id="1.20.1640.10">
    <property type="entry name" value="Multidrug efflux transporter AcrB transmembrane domain"/>
    <property type="match status" value="2"/>
</dbReference>
<dbReference type="PANTHER" id="PTHR33406">
    <property type="entry name" value="MEMBRANE PROTEIN MJ1562-RELATED"/>
    <property type="match status" value="1"/>
</dbReference>
<feature type="domain" description="Membrane transport protein MMPL" evidence="8">
    <location>
        <begin position="587"/>
        <end position="844"/>
    </location>
</feature>
<name>A0AAU7V6W2_9ACTO</name>
<evidence type="ECO:0000313" key="9">
    <source>
        <dbReference type="EMBL" id="XBW07547.1"/>
    </source>
</evidence>
<feature type="transmembrane region" description="Helical" evidence="7">
    <location>
        <begin position="671"/>
        <end position="688"/>
    </location>
</feature>
<feature type="transmembrane region" description="Helical" evidence="7">
    <location>
        <begin position="12"/>
        <end position="35"/>
    </location>
</feature>
<evidence type="ECO:0000256" key="4">
    <source>
        <dbReference type="ARBA" id="ARBA00022989"/>
    </source>
</evidence>
<sequence length="857" mass="92267">MFTWLGKFTTRHPIAVIISWVVAVALSGVAVLWGFGQGGLFQRMETSEFGIPGTDSEKVMHLTEPEEEGGPVSLLAVTGVPVDSDEDRVAQFAKDNRDLFDGEYVESVSDAFLISEKQAEAEAEAEAKLTDTIAEQVEKAMAPITEQAQSAQAQAEAQIQAQVDQAALAGPDFQAAAEAQAQEARAQLAAETKTQLDQARAQVQTQVEQEVRRQADEARNTPEAQEQLAEVEQQRQSLLSNQGTGYVVVVTRQADLDQEQLDQSRVELDEATDTYRANLQAEFPGADIQEMSEEHMSDVIMATVQSDLVKGETLGLPVAALLMLIVFGGAIAAGMPLIGAISAIAAGMGALWVSTFVTTVDSFILNVVSIIGVALSIDYGLLVVSRFREESRHLQESLGEGRSAHHLKQKVVFPGVLATVQTAGRTVLFSAVTITFSLAGLLLMRIHMLQMIAWGGIVVTLLAVLAAITLVPALLTLWGRKLLKPSPIAKIPGVGRLIYLVGDHSTDHGFFAGLAKWVQRRPWLVMIGVGLALVAMALPLRGLELRNNFSDYIPDGKPLRSAYDTIEQEYPSLASPSVSAVVDADNQSEAVTRFVDEVEAIPGVETVTAEPLERDEDLTLIQIRVDSLDQAGPEVTEVMLAVRDLDVGTPVWVGGSAAGQWDFTHAIAQDAPWALAVVAAAVMILLFLMTGSLVVPIRALIINALSLLASLGVTTAIFEHGWFGVPQTSGLVTFIVACMIAFGFGLAMDYEVFLLARIKEYWDQGLDNNTAVARGLQRSGRIITSAAAIIVAVFIGFSMGEMVAIKQIGVALAIMVITDATLTRLFLVPATMTVLGKWNWWAPKPLARLAEKIGLRE</sequence>
<dbReference type="PANTHER" id="PTHR33406:SF13">
    <property type="entry name" value="MEMBRANE PROTEIN YDFJ"/>
    <property type="match status" value="1"/>
</dbReference>
<accession>A0AAU7V6W2</accession>
<dbReference type="EMBL" id="CP138335">
    <property type="protein sequence ID" value="XBW07547.1"/>
    <property type="molecule type" value="Genomic_DNA"/>
</dbReference>
<reference evidence="9" key="1">
    <citation type="submission" date="2023-11" db="EMBL/GenBank/DDBJ databases">
        <title>Scrofimicrobium hongkongense sp. nov., isolated from a patient with peritonitis.</title>
        <authorList>
            <person name="Lao H.Y."/>
            <person name="Wong A.Y.P."/>
            <person name="Ng T.L."/>
            <person name="Wong R.Y.L."/>
            <person name="Yau M.C.Y."/>
            <person name="Lam J.Y.W."/>
            <person name="Siu G.K.H."/>
        </authorList>
    </citation>
    <scope>NUCLEOTIDE SEQUENCE</scope>
    <source>
        <strain evidence="9">R131</strain>
    </source>
</reference>
<dbReference type="InterPro" id="IPR004869">
    <property type="entry name" value="MMPL_dom"/>
</dbReference>
<dbReference type="Pfam" id="PF03176">
    <property type="entry name" value="MMPL"/>
    <property type="match status" value="2"/>
</dbReference>
<evidence type="ECO:0000259" key="8">
    <source>
        <dbReference type="Pfam" id="PF03176"/>
    </source>
</evidence>
<dbReference type="GO" id="GO:0005886">
    <property type="term" value="C:plasma membrane"/>
    <property type="evidence" value="ECO:0007669"/>
    <property type="project" value="UniProtKB-SubCell"/>
</dbReference>